<feature type="transmembrane region" description="Helical" evidence="6">
    <location>
        <begin position="128"/>
        <end position="150"/>
    </location>
</feature>
<reference evidence="8 9" key="1">
    <citation type="submission" date="2019-12" db="EMBL/GenBank/DDBJ databases">
        <title>Rhizobium genotypes associated with high levels of biological nitrogen fixation by grain legumes in a temperate-maritime cropping system.</title>
        <authorList>
            <person name="Maluk M."/>
            <person name="Francesc Ferrando Molina F."/>
            <person name="Lopez Del Egido L."/>
            <person name="Lafos M."/>
            <person name="Langarica-Fuentes A."/>
            <person name="Gebre Yohannes G."/>
            <person name="Young M.W."/>
            <person name="Martin P."/>
            <person name="Gantlett R."/>
            <person name="Kenicer G."/>
            <person name="Hawes C."/>
            <person name="Begg G.S."/>
            <person name="Quilliam R.S."/>
            <person name="Squire G.R."/>
            <person name="Poole P.S."/>
            <person name="Young P.W."/>
            <person name="Iannetta P.M."/>
            <person name="James E.K."/>
        </authorList>
    </citation>
    <scope>NUCLEOTIDE SEQUENCE [LARGE SCALE GENOMIC DNA]</scope>
    <source>
        <strain evidence="8 9">JHI366</strain>
    </source>
</reference>
<accession>A0A7K3UJ69</accession>
<keyword evidence="2" id="KW-1003">Cell membrane</keyword>
<feature type="transmembrane region" description="Helical" evidence="6">
    <location>
        <begin position="99"/>
        <end position="121"/>
    </location>
</feature>
<dbReference type="EMBL" id="WUFT01000015">
    <property type="protein sequence ID" value="NEJ73239.1"/>
    <property type="molecule type" value="Genomic_DNA"/>
</dbReference>
<evidence type="ECO:0000256" key="1">
    <source>
        <dbReference type="ARBA" id="ARBA00004651"/>
    </source>
</evidence>
<dbReference type="InterPro" id="IPR020846">
    <property type="entry name" value="MFS_dom"/>
</dbReference>
<comment type="caution">
    <text evidence="8">The sequence shown here is derived from an EMBL/GenBank/DDBJ whole genome shotgun (WGS) entry which is preliminary data.</text>
</comment>
<gene>
    <name evidence="8" type="ORF">GR197_22275</name>
</gene>
<dbReference type="GO" id="GO:0022857">
    <property type="term" value="F:transmembrane transporter activity"/>
    <property type="evidence" value="ECO:0007669"/>
    <property type="project" value="InterPro"/>
</dbReference>
<feature type="transmembrane region" description="Helical" evidence="6">
    <location>
        <begin position="199"/>
        <end position="224"/>
    </location>
</feature>
<dbReference type="CDD" id="cd17324">
    <property type="entry name" value="MFS_NepI_like"/>
    <property type="match status" value="1"/>
</dbReference>
<proteinExistence type="predicted"/>
<organism evidence="8 9">
    <name type="scientific">Rhizobium phaseoli</name>
    <dbReference type="NCBI Taxonomy" id="396"/>
    <lineage>
        <taxon>Bacteria</taxon>
        <taxon>Pseudomonadati</taxon>
        <taxon>Pseudomonadota</taxon>
        <taxon>Alphaproteobacteria</taxon>
        <taxon>Hyphomicrobiales</taxon>
        <taxon>Rhizobiaceae</taxon>
        <taxon>Rhizobium/Agrobacterium group</taxon>
        <taxon>Rhizobium</taxon>
    </lineage>
</organism>
<dbReference type="PROSITE" id="PS50850">
    <property type="entry name" value="MFS"/>
    <property type="match status" value="1"/>
</dbReference>
<feature type="transmembrane region" description="Helical" evidence="6">
    <location>
        <begin position="71"/>
        <end position="93"/>
    </location>
</feature>
<dbReference type="InterPro" id="IPR036259">
    <property type="entry name" value="MFS_trans_sf"/>
</dbReference>
<feature type="transmembrane region" description="Helical" evidence="6">
    <location>
        <begin position="295"/>
        <end position="317"/>
    </location>
</feature>
<feature type="transmembrane region" description="Helical" evidence="6">
    <location>
        <begin position="357"/>
        <end position="376"/>
    </location>
</feature>
<evidence type="ECO:0000256" key="3">
    <source>
        <dbReference type="ARBA" id="ARBA00022692"/>
    </source>
</evidence>
<evidence type="ECO:0000313" key="8">
    <source>
        <dbReference type="EMBL" id="NEJ73239.1"/>
    </source>
</evidence>
<keyword evidence="4 6" id="KW-1133">Transmembrane helix</keyword>
<feature type="transmembrane region" description="Helical" evidence="6">
    <location>
        <begin position="40"/>
        <end position="59"/>
    </location>
</feature>
<dbReference type="SUPFAM" id="SSF103473">
    <property type="entry name" value="MFS general substrate transporter"/>
    <property type="match status" value="1"/>
</dbReference>
<dbReference type="InterPro" id="IPR011701">
    <property type="entry name" value="MFS"/>
</dbReference>
<comment type="subcellular location">
    <subcellularLocation>
        <location evidence="1">Cell membrane</location>
        <topology evidence="1">Multi-pass membrane protein</topology>
    </subcellularLocation>
</comment>
<feature type="transmembrane region" description="Helical" evidence="6">
    <location>
        <begin position="267"/>
        <end position="289"/>
    </location>
</feature>
<dbReference type="GO" id="GO:0005886">
    <property type="term" value="C:plasma membrane"/>
    <property type="evidence" value="ECO:0007669"/>
    <property type="project" value="UniProtKB-SubCell"/>
</dbReference>
<dbReference type="RefSeq" id="WP_164013492.1">
    <property type="nucleotide sequence ID" value="NZ_WUFT01000015.1"/>
</dbReference>
<evidence type="ECO:0000256" key="2">
    <source>
        <dbReference type="ARBA" id="ARBA00022475"/>
    </source>
</evidence>
<dbReference type="PANTHER" id="PTHR43124">
    <property type="entry name" value="PURINE EFFLUX PUMP PBUE"/>
    <property type="match status" value="1"/>
</dbReference>
<dbReference type="Proteomes" id="UP000471753">
    <property type="component" value="Unassembled WGS sequence"/>
</dbReference>
<feature type="transmembrane region" description="Helical" evidence="6">
    <location>
        <begin position="156"/>
        <end position="178"/>
    </location>
</feature>
<keyword evidence="5 6" id="KW-0472">Membrane</keyword>
<dbReference type="InterPro" id="IPR050189">
    <property type="entry name" value="MFS_Efflux_Transporters"/>
</dbReference>
<dbReference type="AlphaFoldDB" id="A0A7K3UJ69"/>
<evidence type="ECO:0000313" key="9">
    <source>
        <dbReference type="Proteomes" id="UP000471753"/>
    </source>
</evidence>
<feature type="transmembrane region" description="Helical" evidence="6">
    <location>
        <begin position="236"/>
        <end position="255"/>
    </location>
</feature>
<dbReference type="Gene3D" id="1.20.1250.20">
    <property type="entry name" value="MFS general substrate transporter like domains"/>
    <property type="match status" value="1"/>
</dbReference>
<name>A0A7K3UJ69_9HYPH</name>
<feature type="transmembrane region" description="Helical" evidence="6">
    <location>
        <begin position="329"/>
        <end position="351"/>
    </location>
</feature>
<dbReference type="PANTHER" id="PTHR43124:SF8">
    <property type="entry name" value="INNER MEMBRANE TRANSPORT PROTEIN YDHP"/>
    <property type="match status" value="1"/>
</dbReference>
<protein>
    <submittedName>
        <fullName evidence="8">MFS transporter</fullName>
    </submittedName>
</protein>
<feature type="domain" description="Major facilitator superfamily (MFS) profile" evidence="7">
    <location>
        <begin position="4"/>
        <end position="379"/>
    </location>
</feature>
<evidence type="ECO:0000259" key="7">
    <source>
        <dbReference type="PROSITE" id="PS50850"/>
    </source>
</evidence>
<evidence type="ECO:0000256" key="5">
    <source>
        <dbReference type="ARBA" id="ARBA00023136"/>
    </source>
</evidence>
<evidence type="ECO:0000256" key="6">
    <source>
        <dbReference type="SAM" id="Phobius"/>
    </source>
</evidence>
<dbReference type="Pfam" id="PF07690">
    <property type="entry name" value="MFS_1"/>
    <property type="match status" value="1"/>
</dbReference>
<evidence type="ECO:0000256" key="4">
    <source>
        <dbReference type="ARBA" id="ARBA00022989"/>
    </source>
</evidence>
<sequence>MPLALLVLALSSFAIGTTEFVIMGLLPEVATDLSVSIPQAGWLVTGYALAVAIGAPVMAVSTAKLKRRTALIALMAFFIAGNLLCALASDYWVLMIARVVTALCHGAFFGIGSVVAAGLVAEDRKARAVALMFTGLTLANVLGVPLGTAIGQAYGWRATFGVVTVIGVVTISGLIAILPRDKQQENGSILREIAALKNGRLWLALSTTVFFAASMFALFTYIAPLLRDVTGVSPEGVTWTLFLIGLGLTIGNLVGGKLADWRLGATLAGVFSAIALTSIVFSYTSRFFIPAEITLFLWALASFAAVPALQVGVVGFGKDAPNLVSTINIGAFNTGNALGAWVGGLVINAGFDLTRVPLAAALMALIGLGATGLTYLSARGRAALAPAE</sequence>
<keyword evidence="3 6" id="KW-0812">Transmembrane</keyword>